<dbReference type="Gene3D" id="1.10.287.1490">
    <property type="match status" value="1"/>
</dbReference>
<feature type="coiled-coil region" evidence="1">
    <location>
        <begin position="804"/>
        <end position="885"/>
    </location>
</feature>
<dbReference type="Proteomes" id="UP000243797">
    <property type="component" value="Unassembled WGS sequence"/>
</dbReference>
<feature type="region of interest" description="Disordered" evidence="2">
    <location>
        <begin position="1"/>
        <end position="82"/>
    </location>
</feature>
<feature type="compositionally biased region" description="Low complexity" evidence="2">
    <location>
        <begin position="1120"/>
        <end position="1136"/>
    </location>
</feature>
<dbReference type="PANTHER" id="PTHR45615">
    <property type="entry name" value="MYOSIN HEAVY CHAIN, NON-MUSCLE"/>
    <property type="match status" value="1"/>
</dbReference>
<feature type="coiled-coil region" evidence="1">
    <location>
        <begin position="621"/>
        <end position="655"/>
    </location>
</feature>
<feature type="compositionally biased region" description="Acidic residues" evidence="2">
    <location>
        <begin position="925"/>
        <end position="947"/>
    </location>
</feature>
<evidence type="ECO:0000256" key="1">
    <source>
        <dbReference type="SAM" id="Coils"/>
    </source>
</evidence>
<feature type="coiled-coil region" evidence="1">
    <location>
        <begin position="299"/>
        <end position="329"/>
    </location>
</feature>
<dbReference type="PANTHER" id="PTHR45615:SF63">
    <property type="entry name" value="CHROMOSOME UNDETERMINED SCAFFOLD_10, WHOLE GENOME SHOTGUN SEQUENCE"/>
    <property type="match status" value="1"/>
</dbReference>
<dbReference type="AlphaFoldDB" id="A0A2K1QIY3"/>
<organism evidence="3 4">
    <name type="scientific">Sphaceloma murrayae</name>
    <dbReference type="NCBI Taxonomy" id="2082308"/>
    <lineage>
        <taxon>Eukaryota</taxon>
        <taxon>Fungi</taxon>
        <taxon>Dikarya</taxon>
        <taxon>Ascomycota</taxon>
        <taxon>Pezizomycotina</taxon>
        <taxon>Dothideomycetes</taxon>
        <taxon>Dothideomycetidae</taxon>
        <taxon>Myriangiales</taxon>
        <taxon>Elsinoaceae</taxon>
        <taxon>Sphaceloma</taxon>
    </lineage>
</organism>
<comment type="caution">
    <text evidence="3">The sequence shown here is derived from an EMBL/GenBank/DDBJ whole genome shotgun (WGS) entry which is preliminary data.</text>
</comment>
<gene>
    <name evidence="3" type="ORF">CAC42_2363</name>
</gene>
<protein>
    <submittedName>
        <fullName evidence="3">Tuberous sclerosis 1</fullName>
    </submittedName>
</protein>
<dbReference type="InParanoid" id="A0A2K1QIY3"/>
<dbReference type="EMBL" id="NKHZ01000081">
    <property type="protein sequence ID" value="PNS15134.1"/>
    <property type="molecule type" value="Genomic_DNA"/>
</dbReference>
<sequence>MATEAQPELHSIKTKKIHRPAENLHARSHDRKIRRIRPRLNVSAEKQCERPAGYASPPDLDQDDDIVDFTGPSRKRKAASPPMVVPADQVNIDDITPLEFKGQQPLSMSTVQPTPHSAPQVPAMKRVRYEDPVTCVADTEHGSLRSVSEECCPNIGASGYDHDDNTVVTVRNISADAGADVQVPQEAVSHVQEGIMSSIESEHEWHSTGCDLGGPHEKSMQEKQQRMAGEALLGSGDILSLSNVVQQQLKGWADAIEERARQVMLVKAAETKEAKAHANRLEGQIRLSQISTAQTERQLTGCKVTADKLREQNQQLQQTLAQHRSATAAFVLTVKQCRERIGMMASEAGQNQSQIADLETEIHEIQRGVDAAKAYHNQTRLQLETQIRGLVNENAALKDQISQHASITQHFEQALRSLQPDWSEFRNMLNGLSNSLSSCVETAVEKLRVQSREISNQDMSTLLELVEILVGRDSAAQERALCHNEAVRSMLSKLDELIARPHIIPSSPAIDTHDLVCRIRDSLLGNVATNNEQFPNIAQLLEKVNDESSLLRNAIEVLTSRSAKLDTLELEGRNFHRKLEVVSGELLTLTLDNQFLRKENVRISGERVEFQLEASNNRAGLSEWKAEAALLKQQIQPLQARLEGLTEERRVAEAKIYALQHAHSPALSSVEIEVVREQVRQQVLGETAAELLNKENEYQTLREEQYRQHRNEIHSLNTGSAALQKKFEAVNTRYSELTDALEESIQQQHRMRTMRDEDAQKYKTLDASYRELLGHNKLLEGKFKDHLESIKELGVKRSAAVAELEDERQKSAQTELQLGELEEAHRGLAAELEKLQRQSSEAQETIKEAMSGELNAVKEMLTTSRNELAQKEEETSQELESLVQKTLALETELEQSKASPTLFAPNTKPDNQGDSVRSPIHIPDDEGAEYEDDDEGDDDAENEDDEGNDQKIESTDDGTLVGSFQMVPRTPYLAPRPPSAIANSGSKRTTGLDGSQRPNSQTSEDLFSFNPHHESANYGALKFSLPRIPPRSSDSWPSTYAAASISQPRPSRPDALQFSGSPTKRPTAGDHQERKLGKLPKRKDHDHISSRDGSSSPKVVSPDRVSKHTRQAPKPRKSSSRATPPRSSSTQPRRASFTPVQTRGKASRSKKGGSEQVYLEAFDRYQ</sequence>
<feature type="compositionally biased region" description="Basic and acidic residues" evidence="2">
    <location>
        <begin position="1067"/>
        <end position="1076"/>
    </location>
</feature>
<proteinExistence type="predicted"/>
<name>A0A2K1QIY3_9PEZI</name>
<reference evidence="3 4" key="1">
    <citation type="submission" date="2017-06" db="EMBL/GenBank/DDBJ databases">
        <title>Draft genome sequence of a variant of Elsinoe murrayae.</title>
        <authorList>
            <person name="Cheng Q."/>
        </authorList>
    </citation>
    <scope>NUCLEOTIDE SEQUENCE [LARGE SCALE GENOMIC DNA]</scope>
    <source>
        <strain evidence="3 4">CQ-2017a</strain>
    </source>
</reference>
<evidence type="ECO:0000256" key="2">
    <source>
        <dbReference type="SAM" id="MobiDB-lite"/>
    </source>
</evidence>
<feature type="compositionally biased region" description="Polar residues" evidence="2">
    <location>
        <begin position="981"/>
        <end position="1005"/>
    </location>
</feature>
<evidence type="ECO:0000313" key="3">
    <source>
        <dbReference type="EMBL" id="PNS15134.1"/>
    </source>
</evidence>
<feature type="region of interest" description="Disordered" evidence="2">
    <location>
        <begin position="892"/>
        <end position="1166"/>
    </location>
</feature>
<evidence type="ECO:0000313" key="4">
    <source>
        <dbReference type="Proteomes" id="UP000243797"/>
    </source>
</evidence>
<feature type="compositionally biased region" description="Basic residues" evidence="2">
    <location>
        <begin position="28"/>
        <end position="38"/>
    </location>
</feature>
<accession>A0A2K1QIY3</accession>
<dbReference type="OrthoDB" id="10403881at2759"/>
<feature type="compositionally biased region" description="Basic residues" evidence="2">
    <location>
        <begin position="1107"/>
        <end position="1119"/>
    </location>
</feature>
<keyword evidence="4" id="KW-1185">Reference proteome</keyword>
<keyword evidence="1" id="KW-0175">Coiled coil</keyword>